<dbReference type="RefSeq" id="WP_309796819.1">
    <property type="nucleotide sequence ID" value="NZ_BAAAHY010000013.1"/>
</dbReference>
<protein>
    <submittedName>
        <fullName evidence="1">Uncharacterized protein</fullName>
    </submittedName>
</protein>
<evidence type="ECO:0000313" key="1">
    <source>
        <dbReference type="EMBL" id="MDR6268897.1"/>
    </source>
</evidence>
<evidence type="ECO:0000313" key="2">
    <source>
        <dbReference type="Proteomes" id="UP001185069"/>
    </source>
</evidence>
<keyword evidence="2" id="KW-1185">Reference proteome</keyword>
<organism evidence="1 2">
    <name type="scientific">Arthrobacter russicus</name>
    <dbReference type="NCBI Taxonomy" id="172040"/>
    <lineage>
        <taxon>Bacteria</taxon>
        <taxon>Bacillati</taxon>
        <taxon>Actinomycetota</taxon>
        <taxon>Actinomycetes</taxon>
        <taxon>Micrococcales</taxon>
        <taxon>Micrococcaceae</taxon>
        <taxon>Arthrobacter</taxon>
    </lineage>
</organism>
<gene>
    <name evidence="1" type="ORF">JOE69_001135</name>
</gene>
<accession>A0ABU1J8Z4</accession>
<name>A0ABU1J8Z4_9MICC</name>
<comment type="caution">
    <text evidence="1">The sequence shown here is derived from an EMBL/GenBank/DDBJ whole genome shotgun (WGS) entry which is preliminary data.</text>
</comment>
<proteinExistence type="predicted"/>
<sequence>MTDYQLPVLRRLTADEVEPGMTIAAKIDDLVRIGVAAEEREGGWLTPEGHWIGESAHGYDLLAEAPKPPVKLPQDKGAVIRYRDHGGRQEIAHRFGKFFGTWYVDGNEELFHDEGILARMNSDGFEVAVWTKPEEEA</sequence>
<reference evidence="1 2" key="1">
    <citation type="submission" date="2023-07" db="EMBL/GenBank/DDBJ databases">
        <title>Sequencing the genomes of 1000 actinobacteria strains.</title>
        <authorList>
            <person name="Klenk H.-P."/>
        </authorList>
    </citation>
    <scope>NUCLEOTIDE SEQUENCE [LARGE SCALE GENOMIC DNA]</scope>
    <source>
        <strain evidence="1 2">DSM 14555</strain>
    </source>
</reference>
<dbReference type="Proteomes" id="UP001185069">
    <property type="component" value="Unassembled WGS sequence"/>
</dbReference>
<dbReference type="EMBL" id="JAVDQF010000001">
    <property type="protein sequence ID" value="MDR6268897.1"/>
    <property type="molecule type" value="Genomic_DNA"/>
</dbReference>